<dbReference type="NCBIfam" id="TIGR03124">
    <property type="entry name" value="citrate_citX"/>
    <property type="match status" value="1"/>
</dbReference>
<dbReference type="GO" id="GO:0016757">
    <property type="term" value="F:glycosyltransferase activity"/>
    <property type="evidence" value="ECO:0007669"/>
    <property type="project" value="UniProtKB-KW"/>
</dbReference>
<dbReference type="RefSeq" id="WP_083985495.1">
    <property type="nucleotide sequence ID" value="NZ_LROS01000004.1"/>
</dbReference>
<dbReference type="PANTHER" id="PTHR30201">
    <property type="entry name" value="TRIPHOSPHORIBOSYL-DEPHOSPHO-COA SYNTHASE"/>
    <property type="match status" value="1"/>
</dbReference>
<protein>
    <submittedName>
        <fullName evidence="7">2-(5''-triphosphoribosyl)-3'-dephosphocoenzyme-A synthase</fullName>
        <ecNumber evidence="7">2.4.2.52</ecNumber>
    </submittedName>
</protein>
<organism evidence="7 8">
    <name type="scientific">Clostridium ragsdalei P11</name>
    <dbReference type="NCBI Taxonomy" id="1353534"/>
    <lineage>
        <taxon>Bacteria</taxon>
        <taxon>Bacillati</taxon>
        <taxon>Bacillota</taxon>
        <taxon>Clostridia</taxon>
        <taxon>Eubacteriales</taxon>
        <taxon>Clostridiaceae</taxon>
        <taxon>Clostridium</taxon>
    </lineage>
</organism>
<dbReference type="GO" id="GO:0051191">
    <property type="term" value="P:prosthetic group biosynthetic process"/>
    <property type="evidence" value="ECO:0007669"/>
    <property type="project" value="InterPro"/>
</dbReference>
<keyword evidence="5" id="KW-0067">ATP-binding</keyword>
<proteinExistence type="predicted"/>
<name>A0A1A6B2D4_9CLOT</name>
<dbReference type="EC" id="2.4.2.52" evidence="7"/>
<comment type="caution">
    <text evidence="7">The sequence shown here is derived from an EMBL/GenBank/DDBJ whole genome shotgun (WGS) entry which is preliminary data.</text>
</comment>
<comment type="catalytic activity">
    <reaction evidence="1">
        <text>3'-dephospho-CoA + ATP = 2'-(5''-triphospho-alpha-D-ribosyl)-3'-dephospho-CoA + adenine</text>
        <dbReference type="Rhea" id="RHEA:15117"/>
        <dbReference type="ChEBI" id="CHEBI:16708"/>
        <dbReference type="ChEBI" id="CHEBI:30616"/>
        <dbReference type="ChEBI" id="CHEBI:57328"/>
        <dbReference type="ChEBI" id="CHEBI:61378"/>
        <dbReference type="EC" id="2.4.2.52"/>
    </reaction>
</comment>
<evidence type="ECO:0000256" key="6">
    <source>
        <dbReference type="ARBA" id="ARBA00048574"/>
    </source>
</evidence>
<gene>
    <name evidence="7" type="primary">citG</name>
    <name evidence="7" type="ORF">CLRAG_03640</name>
</gene>
<dbReference type="Pfam" id="PF03802">
    <property type="entry name" value="CitX"/>
    <property type="match status" value="1"/>
</dbReference>
<dbReference type="GO" id="GO:0050519">
    <property type="term" value="F:holo-citrate lyase synthase activity"/>
    <property type="evidence" value="ECO:0007669"/>
    <property type="project" value="UniProtKB-EC"/>
</dbReference>
<keyword evidence="8" id="KW-1185">Reference proteome</keyword>
<dbReference type="Gene3D" id="1.10.4200.10">
    <property type="entry name" value="Triphosphoribosyl-dephospho-CoA protein"/>
    <property type="match status" value="1"/>
</dbReference>
<keyword evidence="2 7" id="KW-0808">Transferase</keyword>
<accession>A0A1A6B2D4</accession>
<evidence type="ECO:0000256" key="3">
    <source>
        <dbReference type="ARBA" id="ARBA00022695"/>
    </source>
</evidence>
<reference evidence="7 8" key="1">
    <citation type="journal article" date="2012" name="Front. Microbiol.">
        <title>Draft Genome Sequence of the Virulent Strain 01-B526 of the Fish Pathogen Aeromonas salmonicida.</title>
        <authorList>
            <person name="Charette S.J."/>
            <person name="Brochu F."/>
            <person name="Boyle B."/>
            <person name="Filion G."/>
            <person name="Tanaka K.H."/>
            <person name="Derome N."/>
        </authorList>
    </citation>
    <scope>NUCLEOTIDE SEQUENCE [LARGE SCALE GENOMIC DNA]</scope>
    <source>
        <strain evidence="7 8">P11</strain>
    </source>
</reference>
<dbReference type="PANTHER" id="PTHR30201:SF2">
    <property type="entry name" value="2-(5''-TRIPHOSPHORIBOSYL)-3'-DEPHOSPHOCOENZYME-A SYNTHASE"/>
    <property type="match status" value="1"/>
</dbReference>
<keyword evidence="3" id="KW-0548">Nucleotidyltransferase</keyword>
<dbReference type="InterPro" id="IPR002736">
    <property type="entry name" value="CitG"/>
</dbReference>
<comment type="catalytic activity">
    <reaction evidence="6">
        <text>apo-[citrate lyase ACP] + 2'-(5''-triphospho-alpha-D-ribosyl)-3'-dephospho-CoA = holo-[citrate lyase ACP] + diphosphate</text>
        <dbReference type="Rhea" id="RHEA:16333"/>
        <dbReference type="Rhea" id="RHEA-COMP:10157"/>
        <dbReference type="Rhea" id="RHEA-COMP:10158"/>
        <dbReference type="ChEBI" id="CHEBI:29999"/>
        <dbReference type="ChEBI" id="CHEBI:33019"/>
        <dbReference type="ChEBI" id="CHEBI:61378"/>
        <dbReference type="ChEBI" id="CHEBI:82683"/>
        <dbReference type="EC" id="2.7.7.61"/>
    </reaction>
</comment>
<sequence length="457" mass="51616">MKNEETFQINEISMIIGGFAVQAMIYEVSCYPSPGLVSPVSCGAHKDMDFFTFIDSTSVLSRYMTMFVQEGLSDKSYKEIFNSIRNLGIKAEKDMFIKTKGVNTHKGMLFLMGVTCAAVGKVIYERKKFDEIRSIIKQMTKGIVSKELFTLKDSTNLSHGERLFIKYKTDGVRGEVERGLPTIFDFSLDFYKKNVDLNTNDRLVHTLIGVMQKCDDSTIIYRHSPEVLEEVKEKARKVLLAGGMRTSEGRKRINDLCNEFIDKNISPGGSADLLGVTVFLCLVEEYMKSTSNILDEILEAKEKRAKIQKELLNTFKTTLISFTLNIPGAEKNNESFAKLHKKGICLLEEELEKNNIDIFNKMLNSSAAGDEAFLNVDADAISVKKITVSIEENHELGRIFDFDVFTKTGEQISRTDLGVSERKCLLCGENAKVCGRSRRHSVEDLLNKIYSLMDKFL</sequence>
<dbReference type="Pfam" id="PF01874">
    <property type="entry name" value="CitG"/>
    <property type="match status" value="1"/>
</dbReference>
<dbReference type="InterPro" id="IPR017551">
    <property type="entry name" value="TriPribosyl-deP-CoA_syn_CitG"/>
</dbReference>
<keyword evidence="7" id="KW-0328">Glycosyltransferase</keyword>
<dbReference type="NCBIfam" id="TIGR03125">
    <property type="entry name" value="citrate_citG"/>
    <property type="match status" value="1"/>
</dbReference>
<evidence type="ECO:0000256" key="1">
    <source>
        <dbReference type="ARBA" id="ARBA00001210"/>
    </source>
</evidence>
<evidence type="ECO:0000256" key="4">
    <source>
        <dbReference type="ARBA" id="ARBA00022741"/>
    </source>
</evidence>
<keyword evidence="4" id="KW-0547">Nucleotide-binding</keyword>
<evidence type="ECO:0000313" key="7">
    <source>
        <dbReference type="EMBL" id="OBR96494.1"/>
    </source>
</evidence>
<dbReference type="GO" id="GO:0046917">
    <property type="term" value="F:triphosphoribosyl-dephospho-CoA synthase activity"/>
    <property type="evidence" value="ECO:0007669"/>
    <property type="project" value="UniProtKB-EC"/>
</dbReference>
<dbReference type="PATRIC" id="fig|1353534.3.peg.376"/>
<dbReference type="InterPro" id="IPR005551">
    <property type="entry name" value="CitX"/>
</dbReference>
<dbReference type="AlphaFoldDB" id="A0A1A6B2D4"/>
<evidence type="ECO:0000313" key="8">
    <source>
        <dbReference type="Proteomes" id="UP000093954"/>
    </source>
</evidence>
<dbReference type="GO" id="GO:0005524">
    <property type="term" value="F:ATP binding"/>
    <property type="evidence" value="ECO:0007669"/>
    <property type="project" value="UniProtKB-KW"/>
</dbReference>
<dbReference type="EMBL" id="LROS01000004">
    <property type="protein sequence ID" value="OBR96494.1"/>
    <property type="molecule type" value="Genomic_DNA"/>
</dbReference>
<evidence type="ECO:0000256" key="5">
    <source>
        <dbReference type="ARBA" id="ARBA00022840"/>
    </source>
</evidence>
<dbReference type="Proteomes" id="UP000093954">
    <property type="component" value="Unassembled WGS sequence"/>
</dbReference>
<evidence type="ECO:0000256" key="2">
    <source>
        <dbReference type="ARBA" id="ARBA00022679"/>
    </source>
</evidence>